<gene>
    <name evidence="2" type="ORF">Q7C36_010783</name>
</gene>
<accession>A0AA88SUE9</accession>
<dbReference type="Proteomes" id="UP001187315">
    <property type="component" value="Unassembled WGS sequence"/>
</dbReference>
<protein>
    <submittedName>
        <fullName evidence="2">Uncharacterized protein</fullName>
    </submittedName>
</protein>
<comment type="caution">
    <text evidence="2">The sequence shown here is derived from an EMBL/GenBank/DDBJ whole genome shotgun (WGS) entry which is preliminary data.</text>
</comment>
<reference evidence="2" key="1">
    <citation type="submission" date="2023-08" db="EMBL/GenBank/DDBJ databases">
        <title>Pelteobagrus vachellii genome.</title>
        <authorList>
            <person name="Liu H."/>
        </authorList>
    </citation>
    <scope>NUCLEOTIDE SEQUENCE</scope>
    <source>
        <strain evidence="2">PRFRI_2022a</strain>
        <tissue evidence="2">Muscle</tissue>
    </source>
</reference>
<proteinExistence type="predicted"/>
<name>A0AA88SUE9_TACVA</name>
<organism evidence="2 3">
    <name type="scientific">Tachysurus vachellii</name>
    <name type="common">Darkbarbel catfish</name>
    <name type="synonym">Pelteobagrus vachellii</name>
    <dbReference type="NCBI Taxonomy" id="175792"/>
    <lineage>
        <taxon>Eukaryota</taxon>
        <taxon>Metazoa</taxon>
        <taxon>Chordata</taxon>
        <taxon>Craniata</taxon>
        <taxon>Vertebrata</taxon>
        <taxon>Euteleostomi</taxon>
        <taxon>Actinopterygii</taxon>
        <taxon>Neopterygii</taxon>
        <taxon>Teleostei</taxon>
        <taxon>Ostariophysi</taxon>
        <taxon>Siluriformes</taxon>
        <taxon>Bagridae</taxon>
        <taxon>Tachysurus</taxon>
    </lineage>
</organism>
<feature type="region of interest" description="Disordered" evidence="1">
    <location>
        <begin position="20"/>
        <end position="51"/>
    </location>
</feature>
<evidence type="ECO:0000313" key="3">
    <source>
        <dbReference type="Proteomes" id="UP001187315"/>
    </source>
</evidence>
<evidence type="ECO:0000313" key="2">
    <source>
        <dbReference type="EMBL" id="KAK2845929.1"/>
    </source>
</evidence>
<dbReference type="EMBL" id="JAVHJS010000010">
    <property type="protein sequence ID" value="KAK2845929.1"/>
    <property type="molecule type" value="Genomic_DNA"/>
</dbReference>
<evidence type="ECO:0000256" key="1">
    <source>
        <dbReference type="SAM" id="MobiDB-lite"/>
    </source>
</evidence>
<feature type="compositionally biased region" description="Basic and acidic residues" evidence="1">
    <location>
        <begin position="31"/>
        <end position="51"/>
    </location>
</feature>
<keyword evidence="3" id="KW-1185">Reference proteome</keyword>
<dbReference type="AlphaFoldDB" id="A0AA88SUE9"/>
<sequence>MRCLLDQSLTFMRTETSPCHDHGFLHTLNPRQDRQTERNKQREKEERRGVAKVEVSGMTCSGCSHQATRQEPRRSVIGHWPCLGGA</sequence>